<dbReference type="AlphaFoldDB" id="M0P738"/>
<protein>
    <submittedName>
        <fullName evidence="2">Uncharacterized protein</fullName>
    </submittedName>
</protein>
<accession>M0P738</accession>
<comment type="caution">
    <text evidence="2">The sequence shown here is derived from an EMBL/GenBank/DDBJ whole genome shotgun (WGS) entry which is preliminary data.</text>
</comment>
<name>M0P738_9EURY</name>
<dbReference type="RefSeq" id="WP_008848056.1">
    <property type="nucleotide sequence ID" value="NZ_AOJH01000043.1"/>
</dbReference>
<evidence type="ECO:0000313" key="2">
    <source>
        <dbReference type="EMBL" id="EMA65633.1"/>
    </source>
</evidence>
<organism evidence="2 3">
    <name type="scientific">Halorubrum kocurii JCM 14978</name>
    <dbReference type="NCBI Taxonomy" id="1230456"/>
    <lineage>
        <taxon>Archaea</taxon>
        <taxon>Methanobacteriati</taxon>
        <taxon>Methanobacteriota</taxon>
        <taxon>Stenosarchaea group</taxon>
        <taxon>Halobacteria</taxon>
        <taxon>Halobacteriales</taxon>
        <taxon>Haloferacaceae</taxon>
        <taxon>Halorubrum</taxon>
    </lineage>
</organism>
<sequence>MTVGDRIEHEVEESSDARPRVAANRCSPERTVFTEEGNTDAWIATDLTVELER</sequence>
<dbReference type="Proteomes" id="UP000011546">
    <property type="component" value="Unassembled WGS sequence"/>
</dbReference>
<dbReference type="STRING" id="1230456.C468_06613"/>
<dbReference type="PATRIC" id="fig|1230456.3.peg.1295"/>
<reference evidence="2 3" key="1">
    <citation type="journal article" date="2014" name="PLoS Genet.">
        <title>Phylogenetically driven sequencing of extremely halophilic archaea reveals strategies for static and dynamic osmo-response.</title>
        <authorList>
            <person name="Becker E.A."/>
            <person name="Seitzer P.M."/>
            <person name="Tritt A."/>
            <person name="Larsen D."/>
            <person name="Krusor M."/>
            <person name="Yao A.I."/>
            <person name="Wu D."/>
            <person name="Madern D."/>
            <person name="Eisen J.A."/>
            <person name="Darling A.E."/>
            <person name="Facciotti M.T."/>
        </authorList>
    </citation>
    <scope>NUCLEOTIDE SEQUENCE [LARGE SCALE GENOMIC DNA]</scope>
    <source>
        <strain evidence="2 3">JCM 14978</strain>
    </source>
</reference>
<evidence type="ECO:0000256" key="1">
    <source>
        <dbReference type="SAM" id="MobiDB-lite"/>
    </source>
</evidence>
<feature type="region of interest" description="Disordered" evidence="1">
    <location>
        <begin position="1"/>
        <end position="23"/>
    </location>
</feature>
<dbReference type="EMBL" id="AOJH01000043">
    <property type="protein sequence ID" value="EMA65633.1"/>
    <property type="molecule type" value="Genomic_DNA"/>
</dbReference>
<proteinExistence type="predicted"/>
<gene>
    <name evidence="2" type="ORF">C468_06613</name>
</gene>
<keyword evidence="3" id="KW-1185">Reference proteome</keyword>
<dbReference type="OrthoDB" id="204433at2157"/>
<evidence type="ECO:0000313" key="3">
    <source>
        <dbReference type="Proteomes" id="UP000011546"/>
    </source>
</evidence>